<dbReference type="PANTHER" id="PTHR24198">
    <property type="entry name" value="ANKYRIN REPEAT AND PROTEIN KINASE DOMAIN-CONTAINING PROTEIN"/>
    <property type="match status" value="1"/>
</dbReference>
<dbReference type="OrthoDB" id="194358at2759"/>
<keyword evidence="4" id="KW-1185">Reference proteome</keyword>
<proteinExistence type="predicted"/>
<evidence type="ECO:0000313" key="4">
    <source>
        <dbReference type="Proteomes" id="UP000039865"/>
    </source>
</evidence>
<sequence length="345" mass="40419">MNRSSQTSNTITQLQNEVGLFQSKDVQNEQWRNLLNVGSLVDVNLDIPFTEESGWAQAEISGIDNDKISQTQFTYQERLDNFYENMLVDFIGSHCNYTRSTIISIIKKSSRIASVNDNYMKYASIALRVNCEKCEEKEWQNRKYFGYPNRYNQLVSVCSLQIRPFGSQTLKDDPLIHTAAFGSLDQVKQLVSQGEDVNQNTFFDETAFFMACYYNRLEIAEYLLQFEVNINQWIRYQLNPLIVSIYRNYPDIFKLLLKNGVSIDLQTDDDIVKEDIKQKFSQIETVIFAHQEWQRIKFNLKILDIALLQKQNKVNRQKENVKNNLIQDLAKINKNILFTVIEKYL</sequence>
<dbReference type="Pfam" id="PF12796">
    <property type="entry name" value="Ank_2"/>
    <property type="match status" value="1"/>
</dbReference>
<evidence type="ECO:0000256" key="2">
    <source>
        <dbReference type="ARBA" id="ARBA00023043"/>
    </source>
</evidence>
<accession>A0A078BEA7</accession>
<dbReference type="PANTHER" id="PTHR24198:SF165">
    <property type="entry name" value="ANKYRIN REPEAT-CONTAINING PROTEIN-RELATED"/>
    <property type="match status" value="1"/>
</dbReference>
<protein>
    <submittedName>
        <fullName evidence="3">Ankyrin repeat</fullName>
    </submittedName>
</protein>
<dbReference type="EMBL" id="CCKQ01019454">
    <property type="protein sequence ID" value="CDW91467.1"/>
    <property type="molecule type" value="Genomic_DNA"/>
</dbReference>
<dbReference type="Proteomes" id="UP000039865">
    <property type="component" value="Unassembled WGS sequence"/>
</dbReference>
<dbReference type="AlphaFoldDB" id="A0A078BEA7"/>
<dbReference type="SMART" id="SM00248">
    <property type="entry name" value="ANK"/>
    <property type="match status" value="3"/>
</dbReference>
<evidence type="ECO:0000256" key="1">
    <source>
        <dbReference type="ARBA" id="ARBA00022737"/>
    </source>
</evidence>
<reference evidence="3 4" key="1">
    <citation type="submission" date="2014-06" db="EMBL/GenBank/DDBJ databases">
        <authorList>
            <person name="Swart Estienne"/>
        </authorList>
    </citation>
    <scope>NUCLEOTIDE SEQUENCE [LARGE SCALE GENOMIC DNA]</scope>
    <source>
        <strain evidence="3 4">130c</strain>
    </source>
</reference>
<dbReference type="Gene3D" id="1.25.40.20">
    <property type="entry name" value="Ankyrin repeat-containing domain"/>
    <property type="match status" value="1"/>
</dbReference>
<keyword evidence="1" id="KW-0677">Repeat</keyword>
<organism evidence="3 4">
    <name type="scientific">Stylonychia lemnae</name>
    <name type="common">Ciliate</name>
    <dbReference type="NCBI Taxonomy" id="5949"/>
    <lineage>
        <taxon>Eukaryota</taxon>
        <taxon>Sar</taxon>
        <taxon>Alveolata</taxon>
        <taxon>Ciliophora</taxon>
        <taxon>Intramacronucleata</taxon>
        <taxon>Spirotrichea</taxon>
        <taxon>Stichotrichia</taxon>
        <taxon>Sporadotrichida</taxon>
        <taxon>Oxytrichidae</taxon>
        <taxon>Stylonychinae</taxon>
        <taxon>Stylonychia</taxon>
    </lineage>
</organism>
<evidence type="ECO:0000313" key="3">
    <source>
        <dbReference type="EMBL" id="CDW91467.1"/>
    </source>
</evidence>
<dbReference type="InParanoid" id="A0A078BEA7"/>
<dbReference type="InterPro" id="IPR036770">
    <property type="entry name" value="Ankyrin_rpt-contain_sf"/>
</dbReference>
<dbReference type="InterPro" id="IPR002110">
    <property type="entry name" value="Ankyrin_rpt"/>
</dbReference>
<keyword evidence="2" id="KW-0040">ANK repeat</keyword>
<gene>
    <name evidence="3" type="primary">Contig17834.g18954</name>
    <name evidence="3" type="ORF">STYLEM_20622</name>
</gene>
<dbReference type="SUPFAM" id="SSF48403">
    <property type="entry name" value="Ankyrin repeat"/>
    <property type="match status" value="1"/>
</dbReference>
<name>A0A078BEA7_STYLE</name>